<gene>
    <name evidence="1" type="ORF">K503DRAFT_787652</name>
</gene>
<proteinExistence type="predicted"/>
<keyword evidence="2" id="KW-1185">Reference proteome</keyword>
<dbReference type="AlphaFoldDB" id="A0A1B7MGK6"/>
<accession>A0A1B7MGK6</accession>
<dbReference type="InParanoid" id="A0A1B7MGK6"/>
<dbReference type="EMBL" id="KV449268">
    <property type="protein sequence ID" value="OAX31730.1"/>
    <property type="molecule type" value="Genomic_DNA"/>
</dbReference>
<dbReference type="Proteomes" id="UP000092154">
    <property type="component" value="Unassembled WGS sequence"/>
</dbReference>
<evidence type="ECO:0000313" key="1">
    <source>
        <dbReference type="EMBL" id="OAX31730.1"/>
    </source>
</evidence>
<name>A0A1B7MGK6_9AGAM</name>
<sequence length="160" mass="18043">MPGIDLHVKSYDSDIVFMFIQLNSSNAMTKGLLMKDGMILRMEAVQVGSISNLNTSEDWLPYSIHHDDANLYRSGSPPLPATFYTHIAHGQPKYLTDLPSPVKVHVIAVQISFLSRSEGSSRLKQTGMSKFTGSSSTVTMWVSRFWEDRSKISLRREPHR</sequence>
<protein>
    <submittedName>
        <fullName evidence="1">Uncharacterized protein</fullName>
    </submittedName>
</protein>
<reference evidence="1 2" key="1">
    <citation type="submission" date="2016-06" db="EMBL/GenBank/DDBJ databases">
        <title>Comparative genomics of the ectomycorrhizal sister species Rhizopogon vinicolor and Rhizopogon vesiculosus (Basidiomycota: Boletales) reveals a divergence of the mating type B locus.</title>
        <authorList>
            <consortium name="DOE Joint Genome Institute"/>
            <person name="Mujic A.B."/>
            <person name="Kuo A."/>
            <person name="Tritt A."/>
            <person name="Lipzen A."/>
            <person name="Chen C."/>
            <person name="Johnson J."/>
            <person name="Sharma A."/>
            <person name="Barry K."/>
            <person name="Grigoriev I.V."/>
            <person name="Spatafora J.W."/>
        </authorList>
    </citation>
    <scope>NUCLEOTIDE SEQUENCE [LARGE SCALE GENOMIC DNA]</scope>
    <source>
        <strain evidence="1 2">AM-OR11-026</strain>
    </source>
</reference>
<evidence type="ECO:0000313" key="2">
    <source>
        <dbReference type="Proteomes" id="UP000092154"/>
    </source>
</evidence>
<organism evidence="1 2">
    <name type="scientific">Rhizopogon vinicolor AM-OR11-026</name>
    <dbReference type="NCBI Taxonomy" id="1314800"/>
    <lineage>
        <taxon>Eukaryota</taxon>
        <taxon>Fungi</taxon>
        <taxon>Dikarya</taxon>
        <taxon>Basidiomycota</taxon>
        <taxon>Agaricomycotina</taxon>
        <taxon>Agaricomycetes</taxon>
        <taxon>Agaricomycetidae</taxon>
        <taxon>Boletales</taxon>
        <taxon>Suillineae</taxon>
        <taxon>Rhizopogonaceae</taxon>
        <taxon>Rhizopogon</taxon>
    </lineage>
</organism>